<comment type="caution">
    <text evidence="7">The sequence shown here is derived from an EMBL/GenBank/DDBJ whole genome shotgun (WGS) entry which is preliminary data.</text>
</comment>
<dbReference type="Gene3D" id="3.30.450.20">
    <property type="entry name" value="PAS domain"/>
    <property type="match status" value="2"/>
</dbReference>
<keyword evidence="2" id="KW-0067">ATP-binding</keyword>
<feature type="domain" description="PAS" evidence="6">
    <location>
        <begin position="6"/>
        <end position="57"/>
    </location>
</feature>
<accession>A0ABT4D243</accession>
<dbReference type="InterPro" id="IPR027417">
    <property type="entry name" value="P-loop_NTPase"/>
</dbReference>
<dbReference type="InterPro" id="IPR025662">
    <property type="entry name" value="Sigma_54_int_dom_ATP-bd_1"/>
</dbReference>
<dbReference type="PRINTS" id="PR01590">
    <property type="entry name" value="HTHFIS"/>
</dbReference>
<feature type="domain" description="Sigma-54 factor interaction" evidence="5">
    <location>
        <begin position="261"/>
        <end position="491"/>
    </location>
</feature>
<protein>
    <submittedName>
        <fullName evidence="7">Sigma 54-interacting transcriptional regulator</fullName>
    </submittedName>
</protein>
<keyword evidence="3" id="KW-0805">Transcription regulation</keyword>
<dbReference type="Gene3D" id="1.10.10.60">
    <property type="entry name" value="Homeodomain-like"/>
    <property type="match status" value="1"/>
</dbReference>
<dbReference type="PROSITE" id="PS50112">
    <property type="entry name" value="PAS"/>
    <property type="match status" value="2"/>
</dbReference>
<gene>
    <name evidence="7" type="ORF">OW763_08295</name>
</gene>
<dbReference type="Pfam" id="PF13426">
    <property type="entry name" value="PAS_9"/>
    <property type="match status" value="1"/>
</dbReference>
<evidence type="ECO:0000259" key="6">
    <source>
        <dbReference type="PROSITE" id="PS50112"/>
    </source>
</evidence>
<dbReference type="Pfam" id="PF02954">
    <property type="entry name" value="HTH_8"/>
    <property type="match status" value="1"/>
</dbReference>
<dbReference type="PROSITE" id="PS00675">
    <property type="entry name" value="SIGMA54_INTERACT_1"/>
    <property type="match status" value="1"/>
</dbReference>
<organism evidence="7 8">
    <name type="scientific">Clostridium aestuarii</name>
    <dbReference type="NCBI Taxonomy" id="338193"/>
    <lineage>
        <taxon>Bacteria</taxon>
        <taxon>Bacillati</taxon>
        <taxon>Bacillota</taxon>
        <taxon>Clostridia</taxon>
        <taxon>Eubacteriales</taxon>
        <taxon>Clostridiaceae</taxon>
        <taxon>Clostridium</taxon>
    </lineage>
</organism>
<dbReference type="CDD" id="cd00009">
    <property type="entry name" value="AAA"/>
    <property type="match status" value="1"/>
</dbReference>
<dbReference type="PROSITE" id="PS50045">
    <property type="entry name" value="SIGMA54_INTERACT_4"/>
    <property type="match status" value="1"/>
</dbReference>
<evidence type="ECO:0000256" key="3">
    <source>
        <dbReference type="ARBA" id="ARBA00023015"/>
    </source>
</evidence>
<dbReference type="Gene3D" id="3.40.50.300">
    <property type="entry name" value="P-loop containing nucleotide triphosphate hydrolases"/>
    <property type="match status" value="1"/>
</dbReference>
<proteinExistence type="predicted"/>
<dbReference type="InterPro" id="IPR000014">
    <property type="entry name" value="PAS"/>
</dbReference>
<dbReference type="Proteomes" id="UP001078443">
    <property type="component" value="Unassembled WGS sequence"/>
</dbReference>
<dbReference type="Pfam" id="PF00158">
    <property type="entry name" value="Sigma54_activat"/>
    <property type="match status" value="1"/>
</dbReference>
<dbReference type="SUPFAM" id="SSF52540">
    <property type="entry name" value="P-loop containing nucleoside triphosphate hydrolases"/>
    <property type="match status" value="1"/>
</dbReference>
<dbReference type="CDD" id="cd00130">
    <property type="entry name" value="PAS"/>
    <property type="match status" value="2"/>
</dbReference>
<evidence type="ECO:0000259" key="5">
    <source>
        <dbReference type="PROSITE" id="PS50045"/>
    </source>
</evidence>
<dbReference type="InterPro" id="IPR058031">
    <property type="entry name" value="AAA_lid_NorR"/>
</dbReference>
<dbReference type="Gene3D" id="1.10.8.60">
    <property type="match status" value="1"/>
</dbReference>
<keyword evidence="8" id="KW-1185">Reference proteome</keyword>
<dbReference type="Pfam" id="PF00989">
    <property type="entry name" value="PAS"/>
    <property type="match status" value="1"/>
</dbReference>
<evidence type="ECO:0000256" key="4">
    <source>
        <dbReference type="ARBA" id="ARBA00023163"/>
    </source>
</evidence>
<dbReference type="InterPro" id="IPR002078">
    <property type="entry name" value="Sigma_54_int"/>
</dbReference>
<dbReference type="PANTHER" id="PTHR32071:SF57">
    <property type="entry name" value="C4-DICARBOXYLATE TRANSPORT TRANSCRIPTIONAL REGULATORY PROTEIN DCTD"/>
    <property type="match status" value="1"/>
</dbReference>
<dbReference type="SUPFAM" id="SSF55785">
    <property type="entry name" value="PYP-like sensor domain (PAS domain)"/>
    <property type="match status" value="2"/>
</dbReference>
<sequence length="568" mass="64959">MMNEYYDEKFEVMLKNIEDGIIILDCNCKITNYNEKIKSILNIKFDKILGKYISDFIPQFKAKKVIDSGIGQKYELVEINGVKIISSTIPIKRENKVVGAIIFIFENMNTYKLLQELNKNKKYIKELESILERTYDGVVAVNKEGIITLMSKSYAEYLGVDQKETVGRHVTEVIDNTRMHIVIKKGRVENTELQKINDKYIIATRIPIIENGEIVGAVANVLFRNTRNYNLFYKKINKIEKEFENKKDKQISKAIYSFENIVGDSEIIEETKSLARKAACTNSSVLLKGESGTGKELFAHAIHNTSKRSKQNFIKVNCAAIPNELLESELFGYEKGSFTGANIEGRMGKFELADGGTIFLDEIGDMPLKMQAKLLRVLQEREVERIGANSAKKIDIRIISATNRNLESMVNKGEFREDLYYRLNVVEINIPPLKERKDDIILLVSYLINKLCERLDKKINGISNEAIKLLKNYQWEGNVRQLENVIERAINVVEDGEKISPEHLPVKITGIVFNQKVESLDEVLNKTEKHAIINALTMCYGNKTKAAKMLNISRSTLYEKMNKHNMLV</sequence>
<dbReference type="InterPro" id="IPR002197">
    <property type="entry name" value="HTH_Fis"/>
</dbReference>
<dbReference type="SUPFAM" id="SSF46689">
    <property type="entry name" value="Homeodomain-like"/>
    <property type="match status" value="1"/>
</dbReference>
<keyword evidence="1" id="KW-0547">Nucleotide-binding</keyword>
<evidence type="ECO:0000256" key="2">
    <source>
        <dbReference type="ARBA" id="ARBA00022840"/>
    </source>
</evidence>
<feature type="domain" description="PAS" evidence="6">
    <location>
        <begin position="123"/>
        <end position="174"/>
    </location>
</feature>
<keyword evidence="4" id="KW-0804">Transcription</keyword>
<dbReference type="PROSITE" id="PS00676">
    <property type="entry name" value="SIGMA54_INTERACT_2"/>
    <property type="match status" value="1"/>
</dbReference>
<name>A0ABT4D243_9CLOT</name>
<evidence type="ECO:0000256" key="1">
    <source>
        <dbReference type="ARBA" id="ARBA00022741"/>
    </source>
</evidence>
<dbReference type="RefSeq" id="WP_268040661.1">
    <property type="nucleotide sequence ID" value="NZ_JAPQER010000003.1"/>
</dbReference>
<dbReference type="SMART" id="SM00091">
    <property type="entry name" value="PAS"/>
    <property type="match status" value="2"/>
</dbReference>
<dbReference type="InterPro" id="IPR013767">
    <property type="entry name" value="PAS_fold"/>
</dbReference>
<dbReference type="PANTHER" id="PTHR32071">
    <property type="entry name" value="TRANSCRIPTIONAL REGULATORY PROTEIN"/>
    <property type="match status" value="1"/>
</dbReference>
<dbReference type="InterPro" id="IPR035965">
    <property type="entry name" value="PAS-like_dom_sf"/>
</dbReference>
<evidence type="ECO:0000313" key="7">
    <source>
        <dbReference type="EMBL" id="MCY6484355.1"/>
    </source>
</evidence>
<dbReference type="Pfam" id="PF25601">
    <property type="entry name" value="AAA_lid_14"/>
    <property type="match status" value="1"/>
</dbReference>
<evidence type="ECO:0000313" key="8">
    <source>
        <dbReference type="Proteomes" id="UP001078443"/>
    </source>
</evidence>
<dbReference type="EMBL" id="JAPQER010000003">
    <property type="protein sequence ID" value="MCY6484355.1"/>
    <property type="molecule type" value="Genomic_DNA"/>
</dbReference>
<dbReference type="InterPro" id="IPR003593">
    <property type="entry name" value="AAA+_ATPase"/>
</dbReference>
<dbReference type="InterPro" id="IPR025943">
    <property type="entry name" value="Sigma_54_int_dom_ATP-bd_2"/>
</dbReference>
<dbReference type="NCBIfam" id="TIGR00229">
    <property type="entry name" value="sensory_box"/>
    <property type="match status" value="1"/>
</dbReference>
<dbReference type="SMART" id="SM00382">
    <property type="entry name" value="AAA"/>
    <property type="match status" value="1"/>
</dbReference>
<reference evidence="7" key="1">
    <citation type="submission" date="2022-12" db="EMBL/GenBank/DDBJ databases">
        <authorList>
            <person name="Wang J."/>
        </authorList>
    </citation>
    <scope>NUCLEOTIDE SEQUENCE</scope>
    <source>
        <strain evidence="7">HY-45-18</strain>
    </source>
</reference>
<dbReference type="InterPro" id="IPR009057">
    <property type="entry name" value="Homeodomain-like_sf"/>
</dbReference>